<dbReference type="PIRSF" id="PIRSF005739">
    <property type="entry name" value="O-mtase"/>
    <property type="match status" value="1"/>
</dbReference>
<evidence type="ECO:0000259" key="5">
    <source>
        <dbReference type="Pfam" id="PF00891"/>
    </source>
</evidence>
<dbReference type="AlphaFoldDB" id="A0A9Q0K403"/>
<dbReference type="SUPFAM" id="SSF53335">
    <property type="entry name" value="S-adenosyl-L-methionine-dependent methyltransferases"/>
    <property type="match status" value="1"/>
</dbReference>
<feature type="domain" description="O-methyltransferase C-terminal" evidence="5">
    <location>
        <begin position="133"/>
        <end position="340"/>
    </location>
</feature>
<evidence type="ECO:0000313" key="8">
    <source>
        <dbReference type="Proteomes" id="UP001141806"/>
    </source>
</evidence>
<keyword evidence="2" id="KW-0808">Transferase</keyword>
<dbReference type="InterPro" id="IPR012967">
    <property type="entry name" value="COMT_dimerisation"/>
</dbReference>
<keyword evidence="8" id="KW-1185">Reference proteome</keyword>
<keyword evidence="1" id="KW-0489">Methyltransferase</keyword>
<dbReference type="Gene3D" id="1.10.10.10">
    <property type="entry name" value="Winged helix-like DNA-binding domain superfamily/Winged helix DNA-binding domain"/>
    <property type="match status" value="1"/>
</dbReference>
<dbReference type="Pfam" id="PF00891">
    <property type="entry name" value="Methyltransf_2"/>
    <property type="match status" value="1"/>
</dbReference>
<dbReference type="InterPro" id="IPR001077">
    <property type="entry name" value="COMT_C"/>
</dbReference>
<dbReference type="InterPro" id="IPR029063">
    <property type="entry name" value="SAM-dependent_MTases_sf"/>
</dbReference>
<dbReference type="InterPro" id="IPR016461">
    <property type="entry name" value="COMT-like"/>
</dbReference>
<dbReference type="GO" id="GO:0008171">
    <property type="term" value="F:O-methyltransferase activity"/>
    <property type="evidence" value="ECO:0007669"/>
    <property type="project" value="InterPro"/>
</dbReference>
<evidence type="ECO:0000259" key="6">
    <source>
        <dbReference type="Pfam" id="PF08100"/>
    </source>
</evidence>
<dbReference type="PANTHER" id="PTHR11746">
    <property type="entry name" value="O-METHYLTRANSFERASE"/>
    <property type="match status" value="1"/>
</dbReference>
<dbReference type="PROSITE" id="PS51683">
    <property type="entry name" value="SAM_OMT_II"/>
    <property type="match status" value="1"/>
</dbReference>
<dbReference type="Gene3D" id="3.40.50.150">
    <property type="entry name" value="Vaccinia Virus protein VP39"/>
    <property type="match status" value="1"/>
</dbReference>
<evidence type="ECO:0000256" key="4">
    <source>
        <dbReference type="PIRSR" id="PIRSR005739-1"/>
    </source>
</evidence>
<dbReference type="InterPro" id="IPR036388">
    <property type="entry name" value="WH-like_DNA-bd_sf"/>
</dbReference>
<dbReference type="GO" id="GO:0046983">
    <property type="term" value="F:protein dimerization activity"/>
    <property type="evidence" value="ECO:0007669"/>
    <property type="project" value="InterPro"/>
</dbReference>
<evidence type="ECO:0000313" key="7">
    <source>
        <dbReference type="EMBL" id="KAJ4961997.1"/>
    </source>
</evidence>
<feature type="active site" description="Proton acceptor" evidence="4">
    <location>
        <position position="264"/>
    </location>
</feature>
<reference evidence="7" key="1">
    <citation type="journal article" date="2023" name="Plant J.">
        <title>The genome of the king protea, Protea cynaroides.</title>
        <authorList>
            <person name="Chang J."/>
            <person name="Duong T.A."/>
            <person name="Schoeman C."/>
            <person name="Ma X."/>
            <person name="Roodt D."/>
            <person name="Barker N."/>
            <person name="Li Z."/>
            <person name="Van de Peer Y."/>
            <person name="Mizrachi E."/>
        </authorList>
    </citation>
    <scope>NUCLEOTIDE SEQUENCE</scope>
    <source>
        <tissue evidence="7">Young leaves</tissue>
    </source>
</reference>
<protein>
    <submittedName>
        <fullName evidence="7">Uncharacterized protein</fullName>
    </submittedName>
</protein>
<accession>A0A9Q0K403</accession>
<feature type="domain" description="O-methyltransferase dimerisation" evidence="6">
    <location>
        <begin position="15"/>
        <end position="111"/>
    </location>
</feature>
<dbReference type="OrthoDB" id="1606438at2759"/>
<keyword evidence="3" id="KW-0949">S-adenosyl-L-methionine</keyword>
<dbReference type="InterPro" id="IPR036390">
    <property type="entry name" value="WH_DNA-bd_sf"/>
</dbReference>
<name>A0A9Q0K403_9MAGN</name>
<dbReference type="Pfam" id="PF08100">
    <property type="entry name" value="Dimerisation"/>
    <property type="match status" value="1"/>
</dbReference>
<gene>
    <name evidence="7" type="ORF">NE237_021907</name>
</gene>
<dbReference type="EMBL" id="JAMYWD010000009">
    <property type="protein sequence ID" value="KAJ4961997.1"/>
    <property type="molecule type" value="Genomic_DNA"/>
</dbReference>
<evidence type="ECO:0000256" key="2">
    <source>
        <dbReference type="ARBA" id="ARBA00022679"/>
    </source>
</evidence>
<proteinExistence type="predicted"/>
<sequence length="360" mass="39558">MYSTMEEEESQLLAMQMTTASVLPMVLKAALELHVFNIIVEAEVGAAAGVGACLSTQDIVSRLPTQNPDAPRLLDCMLRLLVSHSLLTCTVLIPDHRLYGLAPASKLFVKDKDGATLATYLHIIQDQALINSWYHLKESILEGGGLPFYKAHGENADDYMTKNPKMGEAFISCYFEFNALFMKKVLETYKGFEGVRVLVDVGGGTGLVLSMIVSKYPSIKGINFDLPHVIERAAPCSGVEHIGGDMFTSSIPKGDAILMKQVTHLWSDDEQLLKLLKNCYEALSDNGKMIVVDLISPTSPETNVSTKGILQMEMFMNNLNSGKERTKEEFTALAREAGFAGINVACCAYTFSVIEFHKKI</sequence>
<evidence type="ECO:0000256" key="3">
    <source>
        <dbReference type="ARBA" id="ARBA00022691"/>
    </source>
</evidence>
<organism evidence="7 8">
    <name type="scientific">Protea cynaroides</name>
    <dbReference type="NCBI Taxonomy" id="273540"/>
    <lineage>
        <taxon>Eukaryota</taxon>
        <taxon>Viridiplantae</taxon>
        <taxon>Streptophyta</taxon>
        <taxon>Embryophyta</taxon>
        <taxon>Tracheophyta</taxon>
        <taxon>Spermatophyta</taxon>
        <taxon>Magnoliopsida</taxon>
        <taxon>Proteales</taxon>
        <taxon>Proteaceae</taxon>
        <taxon>Protea</taxon>
    </lineage>
</organism>
<comment type="caution">
    <text evidence="7">The sequence shown here is derived from an EMBL/GenBank/DDBJ whole genome shotgun (WGS) entry which is preliminary data.</text>
</comment>
<dbReference type="GO" id="GO:0032259">
    <property type="term" value="P:methylation"/>
    <property type="evidence" value="ECO:0007669"/>
    <property type="project" value="UniProtKB-KW"/>
</dbReference>
<dbReference type="FunFam" id="1.10.10.10:FF:000357">
    <property type="entry name" value="Caffeic acid 3-O-methyltransferase"/>
    <property type="match status" value="1"/>
</dbReference>
<dbReference type="Proteomes" id="UP001141806">
    <property type="component" value="Unassembled WGS sequence"/>
</dbReference>
<dbReference type="SUPFAM" id="SSF46785">
    <property type="entry name" value="Winged helix' DNA-binding domain"/>
    <property type="match status" value="1"/>
</dbReference>
<dbReference type="CDD" id="cd02440">
    <property type="entry name" value="AdoMet_MTases"/>
    <property type="match status" value="1"/>
</dbReference>
<evidence type="ECO:0000256" key="1">
    <source>
        <dbReference type="ARBA" id="ARBA00022603"/>
    </source>
</evidence>